<dbReference type="Proteomes" id="UP000229523">
    <property type="component" value="Unassembled WGS sequence"/>
</dbReference>
<dbReference type="AlphaFoldDB" id="A0A2G5NU92"/>
<dbReference type="Gene3D" id="1.10.1740.10">
    <property type="match status" value="1"/>
</dbReference>
<evidence type="ECO:0000256" key="4">
    <source>
        <dbReference type="ARBA" id="ARBA00023163"/>
    </source>
</evidence>
<evidence type="ECO:0000256" key="3">
    <source>
        <dbReference type="ARBA" id="ARBA00023015"/>
    </source>
</evidence>
<protein>
    <recommendedName>
        <fullName evidence="2">RNA polymerase sigma factor SigS</fullName>
    </recommendedName>
</protein>
<name>A0A2G5NU92_9STAP</name>
<evidence type="ECO:0000256" key="2">
    <source>
        <dbReference type="ARBA" id="ARBA00021245"/>
    </source>
</evidence>
<dbReference type="InterPro" id="IPR016032">
    <property type="entry name" value="Sig_transdc_resp-reg_C-effctor"/>
</dbReference>
<dbReference type="SUPFAM" id="SSF88946">
    <property type="entry name" value="Sigma2 domain of RNA polymerase sigma factors"/>
    <property type="match status" value="1"/>
</dbReference>
<keyword evidence="4" id="KW-0804">Transcription</keyword>
<dbReference type="EMBL" id="MJBI02000013">
    <property type="protein sequence ID" value="RAI78961.1"/>
    <property type="molecule type" value="Genomic_DNA"/>
</dbReference>
<dbReference type="SUPFAM" id="SSF46894">
    <property type="entry name" value="C-terminal effector domain of the bipartite response regulators"/>
    <property type="match status" value="1"/>
</dbReference>
<organism evidence="6 7">
    <name type="scientific">Macrococcoides goetzii</name>
    <dbReference type="NCBI Taxonomy" id="1891097"/>
    <lineage>
        <taxon>Bacteria</taxon>
        <taxon>Bacillati</taxon>
        <taxon>Bacillota</taxon>
        <taxon>Bacilli</taxon>
        <taxon>Bacillales</taxon>
        <taxon>Staphylococcaceae</taxon>
        <taxon>Macrococcoides</taxon>
    </lineage>
</organism>
<keyword evidence="7" id="KW-1185">Reference proteome</keyword>
<reference evidence="6 7" key="1">
    <citation type="journal article" date="2018" name="Front. Microbiol.">
        <title>Description and Comparative Genomics of Macrococcus caseolyticus subsp. hominis subsp. nov., Macrococcus goetzii sp. nov., Macrococcus epidermidis sp. nov., and Macrococcus bohemicus sp. nov., Novel Macrococci From Human Clinical Material With Virulence Potential and Suspected Uptake of Foreign DNA by Natural Transformation.</title>
        <authorList>
            <person name="Maslanova I."/>
            <person name="Wertheimer Z."/>
            <person name="Sedlacek I."/>
            <person name="Svec P."/>
            <person name="Indrakova A."/>
            <person name="Kovarovic V."/>
            <person name="Schumann P."/>
            <person name="Sproer C."/>
            <person name="Kralova S."/>
            <person name="Sedo O."/>
            <person name="Kristofova L."/>
            <person name="Vrbovska V."/>
            <person name="Fuzik T."/>
            <person name="Petras P."/>
            <person name="Zdrahal Z."/>
            <person name="Ruzickova V."/>
            <person name="Doskar J."/>
            <person name="Pantucek R."/>
        </authorList>
    </citation>
    <scope>NUCLEOTIDE SEQUENCE [LARGE SCALE GENOMIC DNA]</scope>
    <source>
        <strain evidence="6 7">CCM 4927</strain>
    </source>
</reference>
<evidence type="ECO:0000256" key="1">
    <source>
        <dbReference type="ARBA" id="ARBA00007788"/>
    </source>
</evidence>
<comment type="caution">
    <text evidence="6">The sequence shown here is derived from an EMBL/GenBank/DDBJ whole genome shotgun (WGS) entry which is preliminary data.</text>
</comment>
<keyword evidence="3" id="KW-0805">Transcription regulation</keyword>
<dbReference type="OrthoDB" id="2417484at2"/>
<dbReference type="InterPro" id="IPR013325">
    <property type="entry name" value="RNA_pol_sigma_r2"/>
</dbReference>
<dbReference type="Pfam" id="PF04542">
    <property type="entry name" value="Sigma70_r2"/>
    <property type="match status" value="1"/>
</dbReference>
<dbReference type="GO" id="GO:0003700">
    <property type="term" value="F:DNA-binding transcription factor activity"/>
    <property type="evidence" value="ECO:0007669"/>
    <property type="project" value="InterPro"/>
</dbReference>
<comment type="function">
    <text evidence="5">Sigma factors are initiation factors that promote the attachment of RNA polymerase to specific initiation sites and are then released. Sigma-S contributes to the protection against external stress, thus playing a role in cellular fitness and survival.</text>
</comment>
<sequence length="208" mass="24477">MFKTYTQMICEEQTMYHLKPVEQIVKDIQSGNIDAFDSLVARLRNGIEVHIRKISYRDHEALYQESLIALYQAVKVYDPIKSDNFERFYFYHLKYALLDYVRDLQKERKRPIVSFETTQYDDEPSLEAFIQDMNALHPDIESELVDLQSRMTPVALQLSPLEYRVLEYLKEQMPVKAMAAIENESLKTIHNAISRLKVKIKSFIQGTC</sequence>
<dbReference type="InterPro" id="IPR007627">
    <property type="entry name" value="RNA_pol_sigma70_r2"/>
</dbReference>
<comment type="similarity">
    <text evidence="1">Belongs to the sigma-70 factor family.</text>
</comment>
<gene>
    <name evidence="6" type="ORF">BFS35_013195</name>
</gene>
<proteinExistence type="inferred from homology"/>
<evidence type="ECO:0000313" key="6">
    <source>
        <dbReference type="EMBL" id="RAI78961.1"/>
    </source>
</evidence>
<evidence type="ECO:0000313" key="7">
    <source>
        <dbReference type="Proteomes" id="UP000229523"/>
    </source>
</evidence>
<dbReference type="RefSeq" id="WP_099577348.1">
    <property type="nucleotide sequence ID" value="NZ_MJBI02000013.1"/>
</dbReference>
<dbReference type="GO" id="GO:0006352">
    <property type="term" value="P:DNA-templated transcription initiation"/>
    <property type="evidence" value="ECO:0007669"/>
    <property type="project" value="InterPro"/>
</dbReference>
<dbReference type="GO" id="GO:0003677">
    <property type="term" value="F:DNA binding"/>
    <property type="evidence" value="ECO:0007669"/>
    <property type="project" value="InterPro"/>
</dbReference>
<evidence type="ECO:0000256" key="5">
    <source>
        <dbReference type="ARBA" id="ARBA00024701"/>
    </source>
</evidence>
<accession>A0A2G5NU92</accession>